<gene>
    <name evidence="2" type="ORF">PLOB_00037406</name>
</gene>
<evidence type="ECO:0000256" key="1">
    <source>
        <dbReference type="SAM" id="MobiDB-lite"/>
    </source>
</evidence>
<evidence type="ECO:0000313" key="3">
    <source>
        <dbReference type="Proteomes" id="UP001159405"/>
    </source>
</evidence>
<evidence type="ECO:0000313" key="2">
    <source>
        <dbReference type="EMBL" id="CAH3134521.1"/>
    </source>
</evidence>
<comment type="caution">
    <text evidence="2">The sequence shown here is derived from an EMBL/GenBank/DDBJ whole genome shotgun (WGS) entry which is preliminary data.</text>
</comment>
<feature type="region of interest" description="Disordered" evidence="1">
    <location>
        <begin position="221"/>
        <end position="245"/>
    </location>
</feature>
<accession>A0ABN8P8K7</accession>
<sequence length="245" mass="27666">MGGLGFTDPVVTSSSEYEASIKVTNPLVRRIVEQEHQSPDASEIQTLSTRKQKDDCLSERLEQVKHSLLTKAKRAVELATEKGSSNWLTVIPLKELDYNLNKKEFRGAIKLRYVWQITDTPMLCACGVQFSVDPAMVCQRGGFIIQRHNELRDLEAEMLRMVCNDVEVEPVLQEITGETVNHGANKAPDARLDIYARDSYKDLTPKQIYKKHENELEEAVCGKSNGDRTGNVHSPSFHDHRWNGG</sequence>
<organism evidence="2 3">
    <name type="scientific">Porites lobata</name>
    <dbReference type="NCBI Taxonomy" id="104759"/>
    <lineage>
        <taxon>Eukaryota</taxon>
        <taxon>Metazoa</taxon>
        <taxon>Cnidaria</taxon>
        <taxon>Anthozoa</taxon>
        <taxon>Hexacorallia</taxon>
        <taxon>Scleractinia</taxon>
        <taxon>Fungiina</taxon>
        <taxon>Poritidae</taxon>
        <taxon>Porites</taxon>
    </lineage>
</organism>
<proteinExistence type="predicted"/>
<keyword evidence="3" id="KW-1185">Reference proteome</keyword>
<protein>
    <submittedName>
        <fullName evidence="2">Uncharacterized protein</fullName>
    </submittedName>
</protein>
<name>A0ABN8P8K7_9CNID</name>
<dbReference type="Proteomes" id="UP001159405">
    <property type="component" value="Unassembled WGS sequence"/>
</dbReference>
<reference evidence="2 3" key="1">
    <citation type="submission" date="2022-05" db="EMBL/GenBank/DDBJ databases">
        <authorList>
            <consortium name="Genoscope - CEA"/>
            <person name="William W."/>
        </authorList>
    </citation>
    <scope>NUCLEOTIDE SEQUENCE [LARGE SCALE GENOMIC DNA]</scope>
</reference>
<dbReference type="EMBL" id="CALNXK010000054">
    <property type="protein sequence ID" value="CAH3134521.1"/>
    <property type="molecule type" value="Genomic_DNA"/>
</dbReference>
<feature type="compositionally biased region" description="Basic and acidic residues" evidence="1">
    <location>
        <begin position="236"/>
        <end position="245"/>
    </location>
</feature>